<feature type="compositionally biased region" description="Basic and acidic residues" evidence="1">
    <location>
        <begin position="29"/>
        <end position="40"/>
    </location>
</feature>
<evidence type="ECO:0000313" key="3">
    <source>
        <dbReference type="Proteomes" id="UP000076761"/>
    </source>
</evidence>
<sequence>MPRKKPTKSTSLVPSTYNEDERSEDTEEVDTRDNDSDPKMCHKCKEPPLPSEVNIKYNVSVFSAVEMKKSKNKRESKNSLLHLSSMEPFDTWKAQILVKIDMALSPKKIEWSNYKVSFSILHISTLPLNVTTSDNYDIMLGCALKMKNGAVTVMVAEKAHKKKWKRDEVVEKRKDKENADTEDEGLENSEGNGDKEDDEELGGRKKKKTKILKKSDIDKSNVVINNNIKALMNWWSCSMGHCTSNWCLVDPVELRTLHFALSMAHLNIWAAAMEAGDSVKATIDKPTNHKMFDALPANKTGMTSLLTECCNQMKASKDSRPVFNINIPAEFAALFHHPSLPVYPPAPVPNLTSVVPPLLASVNGSSLGDSMLIPSGNTCGFQMTIKDFCTSYELGPAIQQKLLDNGFLKMHSFQYIALSDLKEMSFHHGEIAELHDAIAHWCFVKAQ</sequence>
<evidence type="ECO:0000313" key="2">
    <source>
        <dbReference type="EMBL" id="KZT24284.1"/>
    </source>
</evidence>
<feature type="region of interest" description="Disordered" evidence="1">
    <location>
        <begin position="172"/>
        <end position="208"/>
    </location>
</feature>
<feature type="region of interest" description="Disordered" evidence="1">
    <location>
        <begin position="1"/>
        <end position="40"/>
    </location>
</feature>
<proteinExistence type="predicted"/>
<gene>
    <name evidence="2" type="ORF">NEOLEDRAFT_1179527</name>
</gene>
<keyword evidence="3" id="KW-1185">Reference proteome</keyword>
<protein>
    <submittedName>
        <fullName evidence="2">Uncharacterized protein</fullName>
    </submittedName>
</protein>
<name>A0A165RUF1_9AGAM</name>
<dbReference type="InParanoid" id="A0A165RUF1"/>
<evidence type="ECO:0000256" key="1">
    <source>
        <dbReference type="SAM" id="MobiDB-lite"/>
    </source>
</evidence>
<dbReference type="Proteomes" id="UP000076761">
    <property type="component" value="Unassembled WGS sequence"/>
</dbReference>
<accession>A0A165RUF1</accession>
<dbReference type="EMBL" id="KV425579">
    <property type="protein sequence ID" value="KZT24284.1"/>
    <property type="molecule type" value="Genomic_DNA"/>
</dbReference>
<feature type="compositionally biased region" description="Polar residues" evidence="1">
    <location>
        <begin position="8"/>
        <end position="17"/>
    </location>
</feature>
<dbReference type="OrthoDB" id="3063862at2759"/>
<organism evidence="2 3">
    <name type="scientific">Neolentinus lepideus HHB14362 ss-1</name>
    <dbReference type="NCBI Taxonomy" id="1314782"/>
    <lineage>
        <taxon>Eukaryota</taxon>
        <taxon>Fungi</taxon>
        <taxon>Dikarya</taxon>
        <taxon>Basidiomycota</taxon>
        <taxon>Agaricomycotina</taxon>
        <taxon>Agaricomycetes</taxon>
        <taxon>Gloeophyllales</taxon>
        <taxon>Gloeophyllaceae</taxon>
        <taxon>Neolentinus</taxon>
    </lineage>
</organism>
<dbReference type="STRING" id="1314782.A0A165RUF1"/>
<dbReference type="AlphaFoldDB" id="A0A165RUF1"/>
<reference evidence="2 3" key="1">
    <citation type="journal article" date="2016" name="Mol. Biol. Evol.">
        <title>Comparative Genomics of Early-Diverging Mushroom-Forming Fungi Provides Insights into the Origins of Lignocellulose Decay Capabilities.</title>
        <authorList>
            <person name="Nagy L.G."/>
            <person name="Riley R."/>
            <person name="Tritt A."/>
            <person name="Adam C."/>
            <person name="Daum C."/>
            <person name="Floudas D."/>
            <person name="Sun H."/>
            <person name="Yadav J.S."/>
            <person name="Pangilinan J."/>
            <person name="Larsson K.H."/>
            <person name="Matsuura K."/>
            <person name="Barry K."/>
            <person name="Labutti K."/>
            <person name="Kuo R."/>
            <person name="Ohm R.A."/>
            <person name="Bhattacharya S.S."/>
            <person name="Shirouzu T."/>
            <person name="Yoshinaga Y."/>
            <person name="Martin F.M."/>
            <person name="Grigoriev I.V."/>
            <person name="Hibbett D.S."/>
        </authorList>
    </citation>
    <scope>NUCLEOTIDE SEQUENCE [LARGE SCALE GENOMIC DNA]</scope>
    <source>
        <strain evidence="2 3">HHB14362 ss-1</strain>
    </source>
</reference>